<evidence type="ECO:0000256" key="3">
    <source>
        <dbReference type="ARBA" id="ARBA00022806"/>
    </source>
</evidence>
<keyword evidence="2" id="KW-0378">Hydrolase</keyword>
<dbReference type="SMART" id="SM00490">
    <property type="entry name" value="HELICc"/>
    <property type="match status" value="1"/>
</dbReference>
<dbReference type="GO" id="GO:0016787">
    <property type="term" value="F:hydrolase activity"/>
    <property type="evidence" value="ECO:0007669"/>
    <property type="project" value="UniProtKB-KW"/>
</dbReference>
<dbReference type="PANTHER" id="PTHR12131:SF1">
    <property type="entry name" value="ATP-DEPENDENT RNA HELICASE SUPV3L1, MITOCHONDRIAL-RELATED"/>
    <property type="match status" value="1"/>
</dbReference>
<dbReference type="InterPro" id="IPR001650">
    <property type="entry name" value="Helicase_C-like"/>
</dbReference>
<dbReference type="InterPro" id="IPR021904">
    <property type="entry name" value="DUF3516"/>
</dbReference>
<accession>A0A542YNZ4</accession>
<keyword evidence="8" id="KW-1185">Reference proteome</keyword>
<dbReference type="PANTHER" id="PTHR12131">
    <property type="entry name" value="ATP-DEPENDENT RNA AND DNA HELICASE"/>
    <property type="match status" value="1"/>
</dbReference>
<gene>
    <name evidence="7" type="ORF">FB467_0873</name>
</gene>
<proteinExistence type="predicted"/>
<dbReference type="Pfam" id="PF00270">
    <property type="entry name" value="DEAD"/>
    <property type="match status" value="1"/>
</dbReference>
<evidence type="ECO:0000256" key="4">
    <source>
        <dbReference type="ARBA" id="ARBA00022840"/>
    </source>
</evidence>
<dbReference type="GO" id="GO:0003676">
    <property type="term" value="F:nucleic acid binding"/>
    <property type="evidence" value="ECO:0007669"/>
    <property type="project" value="InterPro"/>
</dbReference>
<evidence type="ECO:0000256" key="2">
    <source>
        <dbReference type="ARBA" id="ARBA00022801"/>
    </source>
</evidence>
<keyword evidence="3 7" id="KW-0347">Helicase</keyword>
<dbReference type="PROSITE" id="PS51192">
    <property type="entry name" value="HELICASE_ATP_BIND_1"/>
    <property type="match status" value="1"/>
</dbReference>
<name>A0A542YNZ4_9MICO</name>
<feature type="domain" description="Helicase ATP-binding" evidence="5">
    <location>
        <begin position="82"/>
        <end position="238"/>
    </location>
</feature>
<keyword evidence="1" id="KW-0547">Nucleotide-binding</keyword>
<evidence type="ECO:0000313" key="8">
    <source>
        <dbReference type="Proteomes" id="UP000319516"/>
    </source>
</evidence>
<organism evidence="7 8">
    <name type="scientific">Ornithinicoccus hortensis</name>
    <dbReference type="NCBI Taxonomy" id="82346"/>
    <lineage>
        <taxon>Bacteria</taxon>
        <taxon>Bacillati</taxon>
        <taxon>Actinomycetota</taxon>
        <taxon>Actinomycetes</taxon>
        <taxon>Micrococcales</taxon>
        <taxon>Intrasporangiaceae</taxon>
        <taxon>Ornithinicoccus</taxon>
    </lineage>
</organism>
<dbReference type="InterPro" id="IPR011545">
    <property type="entry name" value="DEAD/DEAH_box_helicase_dom"/>
</dbReference>
<evidence type="ECO:0000259" key="6">
    <source>
        <dbReference type="PROSITE" id="PS51194"/>
    </source>
</evidence>
<reference evidence="7 8" key="1">
    <citation type="submission" date="2019-06" db="EMBL/GenBank/DDBJ databases">
        <title>Sequencing the genomes of 1000 actinobacteria strains.</title>
        <authorList>
            <person name="Klenk H.-P."/>
        </authorList>
    </citation>
    <scope>NUCLEOTIDE SEQUENCE [LARGE SCALE GENOMIC DNA]</scope>
    <source>
        <strain evidence="7 8">DSM 12335</strain>
    </source>
</reference>
<dbReference type="EMBL" id="VFOP01000001">
    <property type="protein sequence ID" value="TQL49781.1"/>
    <property type="molecule type" value="Genomic_DNA"/>
</dbReference>
<dbReference type="Pfam" id="PF12029">
    <property type="entry name" value="DUF3516"/>
    <property type="match status" value="1"/>
</dbReference>
<keyword evidence="4" id="KW-0067">ATP-binding</keyword>
<dbReference type="Gene3D" id="3.40.50.300">
    <property type="entry name" value="P-loop containing nucleotide triphosphate hydrolases"/>
    <property type="match status" value="2"/>
</dbReference>
<evidence type="ECO:0000256" key="1">
    <source>
        <dbReference type="ARBA" id="ARBA00022741"/>
    </source>
</evidence>
<protein>
    <submittedName>
        <fullName evidence="7">Helicase-like protein</fullName>
    </submittedName>
</protein>
<dbReference type="InterPro" id="IPR050699">
    <property type="entry name" value="RNA-DNA_Helicase"/>
</dbReference>
<sequence>MHALCLQIACADRILTQPRTRVTAPSTGQRTVYVMMVGMTDSLTDLLPPEGTPADPDELYDAFGRWAQAQGTPLYPHQEEAVIELLGGANVILATPTGSGKSLVAAAAHFQALAEDRVSFYTAPIKALVSEKFFALCQLFGADNVGMVTGDASVNADAPIICCTAEILANIALREGDQADIGMVIMDEFHFYAEPDRGWAWQVPLLELPQAQFLLMSATLGDVTRFEEDITARTGRPTAVVAGTERPVPLSFSWAMTPLHETIGELLETHQAPVYIVHFTQKDALERAQSLLSLKIATREEKDKIAERIGAFRFTAGFGKVLSKLVRAGIGVHHAGMLPRYRRLVEQLAQDGLLKVICGTDTLGVGINVPIRTVLFTGLTKFDGTRQRVLRSREFHQIAGRAGRAGFDTSGYVVVQAPEHTIENARALAKAGDDPKKQRKVQRKKPPEGFINWTEETFDKLVASEPELLVSRMRVDHSMILNVVAREGDPFANLRRLLRDNHEEPRNQVRLSRRAITLARSMLETGVLQRLPQPEPSGRQVVLSGEVQENFALNQPLAPFALAALEVLDEEATTYALDVVSVIEAVLEDPRQVLWAQQSKAKGEAVAEMKADGIEYEQRMELLEDVTWPQPLAELLEATLAIFRQTHPWVSEDALSPKSVVRDMYERAMSFTEFVGFYQLARSEGVVLRYLTDAYRTLRQTVPESYRSEELDDLIHWLGETIRQTDSSLLDEWEALTDPDLVAAAAARAAEGVPLAPTRPITGNERAFRVMVRNAMFRRVELVSRDEVEALGALEAAVAQLTEPAREPLLSSEDWDEALEAYYDEHGSVGTDADARGPAMLAITPERGPQPGVREVPGVASSGPAEVRLWQVRQTIADPEGHHDWVIEATCDLDASDEVGEPVLLASAMRRL</sequence>
<dbReference type="AlphaFoldDB" id="A0A542YNZ4"/>
<dbReference type="PROSITE" id="PS51194">
    <property type="entry name" value="HELICASE_CTER"/>
    <property type="match status" value="1"/>
</dbReference>
<dbReference type="SUPFAM" id="SSF52540">
    <property type="entry name" value="P-loop containing nucleoside triphosphate hydrolases"/>
    <property type="match status" value="1"/>
</dbReference>
<dbReference type="GO" id="GO:0004386">
    <property type="term" value="F:helicase activity"/>
    <property type="evidence" value="ECO:0007669"/>
    <property type="project" value="UniProtKB-KW"/>
</dbReference>
<evidence type="ECO:0000313" key="7">
    <source>
        <dbReference type="EMBL" id="TQL49781.1"/>
    </source>
</evidence>
<dbReference type="InterPro" id="IPR014001">
    <property type="entry name" value="Helicase_ATP-bd"/>
</dbReference>
<dbReference type="Pfam" id="PF00271">
    <property type="entry name" value="Helicase_C"/>
    <property type="match status" value="1"/>
</dbReference>
<feature type="domain" description="Helicase C-terminal" evidence="6">
    <location>
        <begin position="280"/>
        <end position="447"/>
    </location>
</feature>
<dbReference type="GO" id="GO:0005524">
    <property type="term" value="F:ATP binding"/>
    <property type="evidence" value="ECO:0007669"/>
    <property type="project" value="UniProtKB-KW"/>
</dbReference>
<dbReference type="Proteomes" id="UP000319516">
    <property type="component" value="Unassembled WGS sequence"/>
</dbReference>
<dbReference type="InterPro" id="IPR027417">
    <property type="entry name" value="P-loop_NTPase"/>
</dbReference>
<evidence type="ECO:0000259" key="5">
    <source>
        <dbReference type="PROSITE" id="PS51192"/>
    </source>
</evidence>
<comment type="caution">
    <text evidence="7">The sequence shown here is derived from an EMBL/GenBank/DDBJ whole genome shotgun (WGS) entry which is preliminary data.</text>
</comment>
<dbReference type="FunFam" id="3.40.50.300:FF:000922">
    <property type="entry name" value="DEAD/DEAH box helicase"/>
    <property type="match status" value="1"/>
</dbReference>
<dbReference type="SMART" id="SM00487">
    <property type="entry name" value="DEXDc"/>
    <property type="match status" value="1"/>
</dbReference>